<keyword evidence="2" id="KW-1185">Reference proteome</keyword>
<evidence type="ECO:0000313" key="1">
    <source>
        <dbReference type="EMBL" id="GEM49700.1"/>
    </source>
</evidence>
<dbReference type="Proteomes" id="UP000321306">
    <property type="component" value="Unassembled WGS sequence"/>
</dbReference>
<protein>
    <submittedName>
        <fullName evidence="1">Uncharacterized protein</fullName>
    </submittedName>
</protein>
<sequence>MHAASPPFLENEDMSDTLRYFAEQARALNLELQNLKESPVEDLRAFTEQVLTELVALGLLEDTSSIGCYTHYAGKGGDA</sequence>
<dbReference type="EMBL" id="BJXB01000040">
    <property type="protein sequence ID" value="GEM49700.1"/>
    <property type="molecule type" value="Genomic_DNA"/>
</dbReference>
<proteinExistence type="predicted"/>
<name>A0A511NA71_DEIC1</name>
<dbReference type="AlphaFoldDB" id="A0A511NA71"/>
<reference evidence="1 2" key="1">
    <citation type="submission" date="2019-07" db="EMBL/GenBank/DDBJ databases">
        <title>Whole genome shotgun sequence of Deinococcus cellulosilyticus NBRC 106333.</title>
        <authorList>
            <person name="Hosoyama A."/>
            <person name="Uohara A."/>
            <person name="Ohji S."/>
            <person name="Ichikawa N."/>
        </authorList>
    </citation>
    <scope>NUCLEOTIDE SEQUENCE [LARGE SCALE GENOMIC DNA]</scope>
    <source>
        <strain evidence="1 2">NBRC 106333</strain>
    </source>
</reference>
<gene>
    <name evidence="1" type="ORF">DC3_53350</name>
</gene>
<evidence type="ECO:0000313" key="2">
    <source>
        <dbReference type="Proteomes" id="UP000321306"/>
    </source>
</evidence>
<accession>A0A511NA71</accession>
<comment type="caution">
    <text evidence="1">The sequence shown here is derived from an EMBL/GenBank/DDBJ whole genome shotgun (WGS) entry which is preliminary data.</text>
</comment>
<organism evidence="1 2">
    <name type="scientific">Deinococcus cellulosilyticus (strain DSM 18568 / NBRC 106333 / KACC 11606 / 5516J-15)</name>
    <dbReference type="NCBI Taxonomy" id="1223518"/>
    <lineage>
        <taxon>Bacteria</taxon>
        <taxon>Thermotogati</taxon>
        <taxon>Deinococcota</taxon>
        <taxon>Deinococci</taxon>
        <taxon>Deinococcales</taxon>
        <taxon>Deinococcaceae</taxon>
        <taxon>Deinococcus</taxon>
    </lineage>
</organism>